<sequence>MCVYFTYLDKTLLFIMTTMPKKRKHSEQPDAINTKRQKIRNKGNSTTEIKSKLKNAHKTKKLTPTFTEVKEQKTSLQFENKGQNSSFNSKSHIDHMNVKKKNYKKTFKTNVKKQQSCDKATSDSRGSLLTSDSVKQNTGIGNENVQRKVQAGTNVHLKRKLKHRRMKWKKKRRETEEVKETKLIQPVSRIPKKAHQASANWKQLVAKLEVEKKNDPNRKKKNKFGKRHTKGDREMRQEGQEQSSNKEPDIWFDDVDEIFLEANRGKVSSSSKIDPLVKPESYQGLTKVLAMDCEMVGVGAGGKDSILARVSIVNQYGQCVLDKYVTPTEEVTDYRTAVSGIRKEDLLQQGEDFKSVQEDVGKILKGRVVVGHAIMNDFKVLYLDHPKKQIRDTSRYKPFRKLFNGKTPSLKKLTDKLLGVKVQEGEHNSVQDAQAAMRIYTMTRKQWERDIKERKNVLVKMQ</sequence>
<evidence type="ECO:0000256" key="2">
    <source>
        <dbReference type="ARBA" id="ARBA00010489"/>
    </source>
</evidence>
<dbReference type="Pfam" id="PF00929">
    <property type="entry name" value="RNase_T"/>
    <property type="match status" value="1"/>
</dbReference>
<dbReference type="AlphaFoldDB" id="A0A1S3IBQ2"/>
<dbReference type="STRING" id="7574.A0A1S3IBQ2"/>
<evidence type="ECO:0000313" key="11">
    <source>
        <dbReference type="RefSeq" id="XP_013395291.1"/>
    </source>
</evidence>
<dbReference type="SMART" id="SM00479">
    <property type="entry name" value="EXOIII"/>
    <property type="match status" value="1"/>
</dbReference>
<dbReference type="Gene3D" id="3.30.420.10">
    <property type="entry name" value="Ribonuclease H-like superfamily/Ribonuclease H"/>
    <property type="match status" value="1"/>
</dbReference>
<feature type="compositionally biased region" description="Polar residues" evidence="8">
    <location>
        <begin position="117"/>
        <end position="143"/>
    </location>
</feature>
<dbReference type="InterPro" id="IPR013520">
    <property type="entry name" value="Ribonucl_H"/>
</dbReference>
<organism evidence="10 11">
    <name type="scientific">Lingula anatina</name>
    <name type="common">Brachiopod</name>
    <name type="synonym">Lingula unguis</name>
    <dbReference type="NCBI Taxonomy" id="7574"/>
    <lineage>
        <taxon>Eukaryota</taxon>
        <taxon>Metazoa</taxon>
        <taxon>Spiralia</taxon>
        <taxon>Lophotrochozoa</taxon>
        <taxon>Brachiopoda</taxon>
        <taxon>Linguliformea</taxon>
        <taxon>Lingulata</taxon>
        <taxon>Lingulida</taxon>
        <taxon>Linguloidea</taxon>
        <taxon>Lingulidae</taxon>
        <taxon>Lingula</taxon>
    </lineage>
</organism>
<comment type="similarity">
    <text evidence="2">Belongs to the REXO4 family.</text>
</comment>
<gene>
    <name evidence="11" type="primary">LOC106162529</name>
</gene>
<feature type="compositionally biased region" description="Polar residues" evidence="8">
    <location>
        <begin position="74"/>
        <end position="90"/>
    </location>
</feature>
<dbReference type="InterPro" id="IPR012337">
    <property type="entry name" value="RNaseH-like_sf"/>
</dbReference>
<dbReference type="GeneID" id="106162529"/>
<proteinExistence type="inferred from homology"/>
<dbReference type="InterPro" id="IPR036397">
    <property type="entry name" value="RNaseH_sf"/>
</dbReference>
<feature type="compositionally biased region" description="Basic and acidic residues" evidence="8">
    <location>
        <begin position="231"/>
        <end position="247"/>
    </location>
</feature>
<feature type="compositionally biased region" description="Basic residues" evidence="8">
    <location>
        <begin position="218"/>
        <end position="230"/>
    </location>
</feature>
<dbReference type="PANTHER" id="PTHR12801:SF158">
    <property type="entry name" value="RNA EXONUCLEASE 4"/>
    <property type="match status" value="1"/>
</dbReference>
<dbReference type="FunFam" id="3.30.420.10:FF:000007">
    <property type="entry name" value="Interferon-stimulated exonuclease gene 20"/>
    <property type="match status" value="1"/>
</dbReference>
<keyword evidence="5" id="KW-0378">Hydrolase</keyword>
<dbReference type="RefSeq" id="XP_013395291.1">
    <property type="nucleotide sequence ID" value="XM_013539837.1"/>
</dbReference>
<evidence type="ECO:0000256" key="3">
    <source>
        <dbReference type="ARBA" id="ARBA00016937"/>
    </source>
</evidence>
<keyword evidence="4" id="KW-0540">Nuclease</keyword>
<evidence type="ECO:0000259" key="9">
    <source>
        <dbReference type="SMART" id="SM00479"/>
    </source>
</evidence>
<name>A0A1S3IBQ2_LINAN</name>
<evidence type="ECO:0000256" key="6">
    <source>
        <dbReference type="ARBA" id="ARBA00022839"/>
    </source>
</evidence>
<evidence type="ECO:0000256" key="1">
    <source>
        <dbReference type="ARBA" id="ARBA00004123"/>
    </source>
</evidence>
<comment type="subcellular location">
    <subcellularLocation>
        <location evidence="1">Nucleus</location>
    </subcellularLocation>
</comment>
<dbReference type="OrthoDB" id="8191639at2759"/>
<keyword evidence="10" id="KW-1185">Reference proteome</keyword>
<dbReference type="PANTHER" id="PTHR12801">
    <property type="entry name" value="RNA EXONUCLEASE REXO1 / RECO3 FAMILY MEMBER-RELATED"/>
    <property type="match status" value="1"/>
</dbReference>
<feature type="region of interest" description="Disordered" evidence="8">
    <location>
        <begin position="23"/>
        <end position="45"/>
    </location>
</feature>
<dbReference type="SUPFAM" id="SSF53098">
    <property type="entry name" value="Ribonuclease H-like"/>
    <property type="match status" value="1"/>
</dbReference>
<feature type="region of interest" description="Disordered" evidence="8">
    <location>
        <begin position="114"/>
        <end position="143"/>
    </location>
</feature>
<feature type="region of interest" description="Disordered" evidence="8">
    <location>
        <begin position="209"/>
        <end position="247"/>
    </location>
</feature>
<dbReference type="KEGG" id="lak:106162529"/>
<feature type="domain" description="Exonuclease" evidence="9">
    <location>
        <begin position="287"/>
        <end position="449"/>
    </location>
</feature>
<protein>
    <recommendedName>
        <fullName evidence="3">RNA exonuclease 4</fullName>
    </recommendedName>
</protein>
<keyword evidence="6" id="KW-0269">Exonuclease</keyword>
<keyword evidence="7" id="KW-0539">Nucleus</keyword>
<accession>A0A1S3IBQ2</accession>
<dbReference type="GO" id="GO:0005634">
    <property type="term" value="C:nucleus"/>
    <property type="evidence" value="ECO:0007669"/>
    <property type="project" value="UniProtKB-SubCell"/>
</dbReference>
<dbReference type="GO" id="GO:0008408">
    <property type="term" value="F:3'-5' exonuclease activity"/>
    <property type="evidence" value="ECO:0007669"/>
    <property type="project" value="InterPro"/>
</dbReference>
<dbReference type="Proteomes" id="UP000085678">
    <property type="component" value="Unplaced"/>
</dbReference>
<evidence type="ECO:0000256" key="5">
    <source>
        <dbReference type="ARBA" id="ARBA00022801"/>
    </source>
</evidence>
<dbReference type="InterPro" id="IPR047021">
    <property type="entry name" value="REXO1/3/4-like"/>
</dbReference>
<evidence type="ECO:0000256" key="4">
    <source>
        <dbReference type="ARBA" id="ARBA00022722"/>
    </source>
</evidence>
<dbReference type="InterPro" id="IPR037431">
    <property type="entry name" value="REX4_DEDDh_dom"/>
</dbReference>
<evidence type="ECO:0000256" key="7">
    <source>
        <dbReference type="ARBA" id="ARBA00023242"/>
    </source>
</evidence>
<dbReference type="GO" id="GO:0006364">
    <property type="term" value="P:rRNA processing"/>
    <property type="evidence" value="ECO:0007669"/>
    <property type="project" value="InterPro"/>
</dbReference>
<dbReference type="InParanoid" id="A0A1S3IBQ2"/>
<evidence type="ECO:0000313" key="10">
    <source>
        <dbReference type="Proteomes" id="UP000085678"/>
    </source>
</evidence>
<evidence type="ECO:0000256" key="8">
    <source>
        <dbReference type="SAM" id="MobiDB-lite"/>
    </source>
</evidence>
<dbReference type="GO" id="GO:0003676">
    <property type="term" value="F:nucleic acid binding"/>
    <property type="evidence" value="ECO:0007669"/>
    <property type="project" value="InterPro"/>
</dbReference>
<feature type="region of interest" description="Disordered" evidence="8">
    <location>
        <begin position="74"/>
        <end position="96"/>
    </location>
</feature>
<reference evidence="11" key="1">
    <citation type="submission" date="2025-08" db="UniProtKB">
        <authorList>
            <consortium name="RefSeq"/>
        </authorList>
    </citation>
    <scope>IDENTIFICATION</scope>
    <source>
        <tissue evidence="11">Gonads</tissue>
    </source>
</reference>
<dbReference type="CDD" id="cd06144">
    <property type="entry name" value="REX4_like"/>
    <property type="match status" value="1"/>
</dbReference>